<evidence type="ECO:0000256" key="5">
    <source>
        <dbReference type="ARBA" id="ARBA00022729"/>
    </source>
</evidence>
<comment type="similarity">
    <text evidence="2">Belongs to the pectinesterase family.</text>
</comment>
<feature type="chain" id="PRO_5035487460" description="Pectinesterase" evidence="9">
    <location>
        <begin position="21"/>
        <end position="667"/>
    </location>
</feature>
<evidence type="ECO:0000259" key="10">
    <source>
        <dbReference type="Pfam" id="PF01095"/>
    </source>
</evidence>
<comment type="subcellular location">
    <subcellularLocation>
        <location evidence="1">Secreted</location>
    </subcellularLocation>
</comment>
<dbReference type="PROSITE" id="PS00503">
    <property type="entry name" value="PECTINESTERASE_2"/>
    <property type="match status" value="2"/>
</dbReference>
<dbReference type="Proteomes" id="UP000709295">
    <property type="component" value="Unassembled WGS sequence"/>
</dbReference>
<dbReference type="PANTHER" id="PTHR31321">
    <property type="entry name" value="ACYL-COA THIOESTER HYDROLASE YBHC-RELATED"/>
    <property type="match status" value="1"/>
</dbReference>
<dbReference type="GO" id="GO:0042545">
    <property type="term" value="P:cell wall modification"/>
    <property type="evidence" value="ECO:0007669"/>
    <property type="project" value="UniProtKB-UniRule"/>
</dbReference>
<keyword evidence="6 9" id="KW-0378">Hydrolase</keyword>
<protein>
    <recommendedName>
        <fullName evidence="3 9">Pectinesterase</fullName>
        <ecNumber evidence="3 9">3.1.1.11</ecNumber>
    </recommendedName>
</protein>
<keyword evidence="9" id="KW-0063">Aspartyl esterase</keyword>
<feature type="domain" description="Pectinesterase catalytic" evidence="10">
    <location>
        <begin position="366"/>
        <end position="641"/>
    </location>
</feature>
<dbReference type="Pfam" id="PF01095">
    <property type="entry name" value="Pectinesterase"/>
    <property type="match status" value="2"/>
</dbReference>
<keyword evidence="12" id="KW-1185">Reference proteome</keyword>
<dbReference type="InterPro" id="IPR033131">
    <property type="entry name" value="Pectinesterase_Asp_AS"/>
</dbReference>
<dbReference type="EMBL" id="JAENGY010000324">
    <property type="protein sequence ID" value="KAG6965839.1"/>
    <property type="molecule type" value="Genomic_DNA"/>
</dbReference>
<accession>A0A8J5IYX5</accession>
<keyword evidence="5 9" id="KW-0732">Signal</keyword>
<proteinExistence type="inferred from homology"/>
<evidence type="ECO:0000256" key="7">
    <source>
        <dbReference type="ARBA" id="ARBA00047928"/>
    </source>
</evidence>
<evidence type="ECO:0000256" key="4">
    <source>
        <dbReference type="ARBA" id="ARBA00022525"/>
    </source>
</evidence>
<feature type="active site" evidence="8">
    <location>
        <position position="522"/>
    </location>
</feature>
<gene>
    <name evidence="11" type="ORF">JG688_00007019</name>
</gene>
<dbReference type="GO" id="GO:0045490">
    <property type="term" value="P:pectin catabolic process"/>
    <property type="evidence" value="ECO:0007669"/>
    <property type="project" value="UniProtKB-UniRule"/>
</dbReference>
<feature type="signal peptide" evidence="9">
    <location>
        <begin position="1"/>
        <end position="20"/>
    </location>
</feature>
<keyword evidence="4" id="KW-0964">Secreted</keyword>
<dbReference type="GO" id="GO:0030599">
    <property type="term" value="F:pectinesterase activity"/>
    <property type="evidence" value="ECO:0007669"/>
    <property type="project" value="UniProtKB-UniRule"/>
</dbReference>
<dbReference type="PANTHER" id="PTHR31321:SF57">
    <property type="entry name" value="PECTINESTERASE 53-RELATED"/>
    <property type="match status" value="1"/>
</dbReference>
<evidence type="ECO:0000313" key="12">
    <source>
        <dbReference type="Proteomes" id="UP000709295"/>
    </source>
</evidence>
<name>A0A8J5IYX5_9STRA</name>
<comment type="catalytic activity">
    <reaction evidence="7 9">
        <text>[(1-&gt;4)-alpha-D-galacturonosyl methyl ester](n) + n H2O = [(1-&gt;4)-alpha-D-galacturonosyl](n) + n methanol + n H(+)</text>
        <dbReference type="Rhea" id="RHEA:22380"/>
        <dbReference type="Rhea" id="RHEA-COMP:14570"/>
        <dbReference type="Rhea" id="RHEA-COMP:14573"/>
        <dbReference type="ChEBI" id="CHEBI:15377"/>
        <dbReference type="ChEBI" id="CHEBI:15378"/>
        <dbReference type="ChEBI" id="CHEBI:17790"/>
        <dbReference type="ChEBI" id="CHEBI:140522"/>
        <dbReference type="ChEBI" id="CHEBI:140523"/>
        <dbReference type="EC" id="3.1.1.11"/>
    </reaction>
</comment>
<evidence type="ECO:0000256" key="2">
    <source>
        <dbReference type="ARBA" id="ARBA00008891"/>
    </source>
</evidence>
<feature type="active site" evidence="8">
    <location>
        <position position="185"/>
    </location>
</feature>
<organism evidence="11 12">
    <name type="scientific">Phytophthora aleatoria</name>
    <dbReference type="NCBI Taxonomy" id="2496075"/>
    <lineage>
        <taxon>Eukaryota</taxon>
        <taxon>Sar</taxon>
        <taxon>Stramenopiles</taxon>
        <taxon>Oomycota</taxon>
        <taxon>Peronosporomycetes</taxon>
        <taxon>Peronosporales</taxon>
        <taxon>Peronosporaceae</taxon>
        <taxon>Phytophthora</taxon>
    </lineage>
</organism>
<comment type="caution">
    <text evidence="11">The sequence shown here is derived from an EMBL/GenBank/DDBJ whole genome shotgun (WGS) entry which is preliminary data.</text>
</comment>
<evidence type="ECO:0000256" key="6">
    <source>
        <dbReference type="ARBA" id="ARBA00022801"/>
    </source>
</evidence>
<dbReference type="EC" id="3.1.1.11" evidence="3 9"/>
<dbReference type="FunFam" id="2.160.20.10:FF:000014">
    <property type="entry name" value="Pectinesterase"/>
    <property type="match status" value="2"/>
</dbReference>
<reference evidence="11" key="1">
    <citation type="submission" date="2021-01" db="EMBL/GenBank/DDBJ databases">
        <title>Phytophthora aleatoria, a newly-described species from Pinus radiata is distinct from Phytophthora cactorum isolates based on comparative genomics.</title>
        <authorList>
            <person name="Mcdougal R."/>
            <person name="Panda P."/>
            <person name="Williams N."/>
            <person name="Studholme D.J."/>
        </authorList>
    </citation>
    <scope>NUCLEOTIDE SEQUENCE</scope>
    <source>
        <strain evidence="11">NZFS 4037</strain>
    </source>
</reference>
<dbReference type="InterPro" id="IPR000070">
    <property type="entry name" value="Pectinesterase_cat"/>
</dbReference>
<dbReference type="AlphaFoldDB" id="A0A8J5IYX5"/>
<evidence type="ECO:0000256" key="1">
    <source>
        <dbReference type="ARBA" id="ARBA00004613"/>
    </source>
</evidence>
<evidence type="ECO:0000256" key="9">
    <source>
        <dbReference type="RuleBase" id="RU000589"/>
    </source>
</evidence>
<feature type="domain" description="Pectinesterase catalytic" evidence="10">
    <location>
        <begin position="48"/>
        <end position="304"/>
    </location>
</feature>
<comment type="pathway">
    <text evidence="9">Glycan metabolism; pectin degradation; 2-dehydro-3-deoxy-D-gluconate from pectin: step 1/5.</text>
</comment>
<dbReference type="GO" id="GO:0005576">
    <property type="term" value="C:extracellular region"/>
    <property type="evidence" value="ECO:0007669"/>
    <property type="project" value="UniProtKB-SubCell"/>
</dbReference>
<evidence type="ECO:0000256" key="8">
    <source>
        <dbReference type="PROSITE-ProRule" id="PRU10040"/>
    </source>
</evidence>
<evidence type="ECO:0000313" key="11">
    <source>
        <dbReference type="EMBL" id="KAG6965839.1"/>
    </source>
</evidence>
<sequence>MQSFALPFLALVGLASGALATADTTCSGPNARIVPPPGAVVVDISGTYNGSYQTMAEGMAYLPNTTEEHTIFVFPGVYQEQVLIPKLAGPLVLQGYRDLPLEIKNGRNDLISTMRLKSGSGVKMYNLNVANPTGKIENLGQAVAVYVDNTNYGFYGCNFTGYQDTLCAHKGRELYAHSYISGAVDFIFGMQAKAWFESCDFETVGKGYITANGNTNSSNLSEYVFNNARVFNSNASMNGTTYLGRPWRPYARVVWQNSELGDVINPLGWSTWNKDNNTANVYFKEFNNSGPGAAIDQRVPFSGQLNASVKITDLLGAAYESEWWVDTNFLLATSSAIATNATCSGANSRIAPPPGAIVVDSMGAYKDSYRTLAEAVAHLPNTTAEQTIFLFPGVYHEQVLITPLVGPLVLQGYTCNTESYADNQVTIAQAKAQRDIPLNVTGDRNWATSTLGLAASNIKMYNLNVANTAGKIGGKVGQAVAVYANGTDYGFYACNFSSYQDTLCAHNGRELYARTLIRGATDFIFGMNAQAWFENCDIEVVRKGYVTANGRESESNPSWYVFNHAHVFTANASLTGKAYLGRPWRPYSRVVFQNSELSDVVHPEGWKLWNNDTNTANIYYKEFNNSGPGAAIDQRVPFSGQLNEAVNISNIFGENYKSEWWVDPNYL</sequence>
<evidence type="ECO:0000256" key="3">
    <source>
        <dbReference type="ARBA" id="ARBA00013229"/>
    </source>
</evidence>
<dbReference type="UniPathway" id="UPA00545">
    <property type="reaction ID" value="UER00823"/>
</dbReference>